<dbReference type="SUPFAM" id="SSF55653">
    <property type="entry name" value="Ribosomal protein L9 C-domain"/>
    <property type="match status" value="1"/>
</dbReference>
<dbReference type="Proteomes" id="UP001476282">
    <property type="component" value="Unassembled WGS sequence"/>
</dbReference>
<evidence type="ECO:0000313" key="10">
    <source>
        <dbReference type="EMBL" id="GAA5483347.1"/>
    </source>
</evidence>
<dbReference type="InterPro" id="IPR000244">
    <property type="entry name" value="Ribosomal_bL9"/>
</dbReference>
<name>A0ABP9URK0_9BACT</name>
<dbReference type="HAMAP" id="MF_00503">
    <property type="entry name" value="Ribosomal_bL9"/>
    <property type="match status" value="1"/>
</dbReference>
<sequence>MANAQVILREKIEGLGAEADVVKVRAGYARNFLVPQGKAYEASQENLKHVEDLKVARAQREAEELQVAQELATKISKLRPKFTLSTGQGGKAFGSVTSIDIHRELEAAGIEIDRHAIHLDKPIKRSGKNEVVVQVHPEVTTTLTINVETDGTEDDSAE</sequence>
<evidence type="ECO:0000256" key="4">
    <source>
        <dbReference type="ARBA" id="ARBA00022980"/>
    </source>
</evidence>
<dbReference type="InterPro" id="IPR036791">
    <property type="entry name" value="Ribosomal_bL9_C_sf"/>
</dbReference>
<proteinExistence type="inferred from homology"/>
<keyword evidence="4 7" id="KW-0689">Ribosomal protein</keyword>
<dbReference type="Pfam" id="PF03948">
    <property type="entry name" value="Ribosomal_L9_C"/>
    <property type="match status" value="1"/>
</dbReference>
<evidence type="ECO:0000256" key="2">
    <source>
        <dbReference type="ARBA" id="ARBA00022730"/>
    </source>
</evidence>
<keyword evidence="5 7" id="KW-0687">Ribonucleoprotein</keyword>
<dbReference type="InterPro" id="IPR036935">
    <property type="entry name" value="Ribosomal_bL9_N_sf"/>
</dbReference>
<reference evidence="10 11" key="1">
    <citation type="submission" date="2024-02" db="EMBL/GenBank/DDBJ databases">
        <title>Haloferula sargassicola NBRC 104335.</title>
        <authorList>
            <person name="Ichikawa N."/>
            <person name="Katano-Makiyama Y."/>
            <person name="Hidaka K."/>
        </authorList>
    </citation>
    <scope>NUCLEOTIDE SEQUENCE [LARGE SCALE GENOMIC DNA]</scope>
    <source>
        <strain evidence="10 11">NBRC 104335</strain>
    </source>
</reference>
<keyword evidence="11" id="KW-1185">Reference proteome</keyword>
<evidence type="ECO:0000256" key="7">
    <source>
        <dbReference type="HAMAP-Rule" id="MF_00503"/>
    </source>
</evidence>
<dbReference type="Pfam" id="PF01281">
    <property type="entry name" value="Ribosomal_L9_N"/>
    <property type="match status" value="1"/>
</dbReference>
<keyword evidence="2 7" id="KW-0699">rRNA-binding</keyword>
<evidence type="ECO:0000256" key="1">
    <source>
        <dbReference type="ARBA" id="ARBA00010605"/>
    </source>
</evidence>
<comment type="caution">
    <text evidence="10">The sequence shown here is derived from an EMBL/GenBank/DDBJ whole genome shotgun (WGS) entry which is preliminary data.</text>
</comment>
<dbReference type="NCBIfam" id="TIGR00158">
    <property type="entry name" value="L9"/>
    <property type="match status" value="1"/>
</dbReference>
<dbReference type="GO" id="GO:0005840">
    <property type="term" value="C:ribosome"/>
    <property type="evidence" value="ECO:0007669"/>
    <property type="project" value="UniProtKB-KW"/>
</dbReference>
<evidence type="ECO:0000259" key="8">
    <source>
        <dbReference type="Pfam" id="PF01281"/>
    </source>
</evidence>
<feature type="domain" description="Large ribosomal subunit protein bL9 C-terminal" evidence="9">
    <location>
        <begin position="68"/>
        <end position="148"/>
    </location>
</feature>
<evidence type="ECO:0000256" key="6">
    <source>
        <dbReference type="ARBA" id="ARBA00035292"/>
    </source>
</evidence>
<feature type="domain" description="Ribosomal protein L9" evidence="8">
    <location>
        <begin position="5"/>
        <end position="50"/>
    </location>
</feature>
<protein>
    <recommendedName>
        <fullName evidence="6 7">Large ribosomal subunit protein bL9</fullName>
    </recommendedName>
</protein>
<dbReference type="InterPro" id="IPR020069">
    <property type="entry name" value="Ribosomal_bL9_C"/>
</dbReference>
<dbReference type="InterPro" id="IPR020594">
    <property type="entry name" value="Ribosomal_bL9_bac/chp"/>
</dbReference>
<dbReference type="Gene3D" id="3.10.430.100">
    <property type="entry name" value="Ribosomal protein L9, C-terminal domain"/>
    <property type="match status" value="1"/>
</dbReference>
<dbReference type="InterPro" id="IPR009027">
    <property type="entry name" value="Ribosomal_bL9/RNase_H1_N"/>
</dbReference>
<evidence type="ECO:0000256" key="5">
    <source>
        <dbReference type="ARBA" id="ARBA00023274"/>
    </source>
</evidence>
<organism evidence="10 11">
    <name type="scientific">Haloferula sargassicola</name>
    <dbReference type="NCBI Taxonomy" id="490096"/>
    <lineage>
        <taxon>Bacteria</taxon>
        <taxon>Pseudomonadati</taxon>
        <taxon>Verrucomicrobiota</taxon>
        <taxon>Verrucomicrobiia</taxon>
        <taxon>Verrucomicrobiales</taxon>
        <taxon>Verrucomicrobiaceae</taxon>
        <taxon>Haloferula</taxon>
    </lineage>
</organism>
<evidence type="ECO:0000259" key="9">
    <source>
        <dbReference type="Pfam" id="PF03948"/>
    </source>
</evidence>
<evidence type="ECO:0000313" key="11">
    <source>
        <dbReference type="Proteomes" id="UP001476282"/>
    </source>
</evidence>
<dbReference type="InterPro" id="IPR020070">
    <property type="entry name" value="Ribosomal_bL9_N"/>
</dbReference>
<dbReference type="SUPFAM" id="SSF55658">
    <property type="entry name" value="L9 N-domain-like"/>
    <property type="match status" value="1"/>
</dbReference>
<evidence type="ECO:0000256" key="3">
    <source>
        <dbReference type="ARBA" id="ARBA00022884"/>
    </source>
</evidence>
<keyword evidence="3 7" id="KW-0694">RNA-binding</keyword>
<dbReference type="Gene3D" id="3.40.5.10">
    <property type="entry name" value="Ribosomal protein L9, N-terminal domain"/>
    <property type="match status" value="1"/>
</dbReference>
<comment type="similarity">
    <text evidence="1 7">Belongs to the bacterial ribosomal protein bL9 family.</text>
</comment>
<comment type="function">
    <text evidence="7">Binds to the 23S rRNA.</text>
</comment>
<dbReference type="RefSeq" id="WP_353567458.1">
    <property type="nucleotide sequence ID" value="NZ_BAABRI010000014.1"/>
</dbReference>
<gene>
    <name evidence="7 10" type="primary">rplI</name>
    <name evidence="10" type="ORF">Hsar01_02577</name>
</gene>
<dbReference type="PANTHER" id="PTHR21368">
    <property type="entry name" value="50S RIBOSOMAL PROTEIN L9"/>
    <property type="match status" value="1"/>
</dbReference>
<dbReference type="EMBL" id="BAABRI010000014">
    <property type="protein sequence ID" value="GAA5483347.1"/>
    <property type="molecule type" value="Genomic_DNA"/>
</dbReference>
<accession>A0ABP9URK0</accession>